<keyword evidence="4 12" id="KW-0863">Zinc-finger</keyword>
<evidence type="ECO:0000256" key="8">
    <source>
        <dbReference type="ARBA" id="ARBA00023204"/>
    </source>
</evidence>
<keyword evidence="5" id="KW-0378">Hydrolase</keyword>
<dbReference type="PROSITE" id="PS51066">
    <property type="entry name" value="ZF_FPG_2"/>
    <property type="match status" value="1"/>
</dbReference>
<reference evidence="14" key="1">
    <citation type="journal article" date="2022" name="Cell">
        <title>Design, construction, and in vivo augmentation of a complex gut microbiome.</title>
        <authorList>
            <person name="Cheng A.G."/>
            <person name="Ho P.Y."/>
            <person name="Aranda-Diaz A."/>
            <person name="Jain S."/>
            <person name="Yu F.B."/>
            <person name="Meng X."/>
            <person name="Wang M."/>
            <person name="Iakiviak M."/>
            <person name="Nagashima K."/>
            <person name="Zhao A."/>
            <person name="Murugkar P."/>
            <person name="Patil A."/>
            <person name="Atabakhsh K."/>
            <person name="Weakley A."/>
            <person name="Yan J."/>
            <person name="Brumbaugh A.R."/>
            <person name="Higginbottom S."/>
            <person name="Dimas A."/>
            <person name="Shiver A.L."/>
            <person name="Deutschbauer A."/>
            <person name="Neff N."/>
            <person name="Sonnenburg J.L."/>
            <person name="Huang K.C."/>
            <person name="Fischbach M.A."/>
        </authorList>
    </citation>
    <scope>NUCLEOTIDE SEQUENCE</scope>
    <source>
        <strain evidence="14">DSM 19829</strain>
    </source>
</reference>
<dbReference type="GO" id="GO:0004519">
    <property type="term" value="F:endonuclease activity"/>
    <property type="evidence" value="ECO:0007669"/>
    <property type="project" value="UniProtKB-KW"/>
</dbReference>
<comment type="similarity">
    <text evidence="1">Belongs to the FPG family.</text>
</comment>
<sequence length="275" mass="30919">MLEIPESLTIARQLNDTVMGKRITEVETEHTKHGFAWYTKTPQEYQHIMEGKTVGETCGIGSMVEMTLDEYRFVAGDGTNLRFYPAGEKLPAKYQMRITFADDSSLLCTVQMYGVMSLFQPETYDNFYYQVAKEKPMPCTDAFDPAYFRSLRDEAGENISMKTFLATNQRIPGLGNGVLQDILLESGLHPKQKIGRLQNSDWKRVYGAVTGILQKMIEAGGRDTEKDLYGESGGYCTRLSKKTAGKPCPYCGTAIQKATYLGGTVYFCPECQKMR</sequence>
<name>A0ABY5VKC0_9FIRM</name>
<evidence type="ECO:0000256" key="6">
    <source>
        <dbReference type="ARBA" id="ARBA00022833"/>
    </source>
</evidence>
<organism evidence="14 15">
    <name type="scientific">Ruminococcus gauvreauii</name>
    <dbReference type="NCBI Taxonomy" id="438033"/>
    <lineage>
        <taxon>Bacteria</taxon>
        <taxon>Bacillati</taxon>
        <taxon>Bacillota</taxon>
        <taxon>Clostridia</taxon>
        <taxon>Eubacteriales</taxon>
        <taxon>Oscillospiraceae</taxon>
        <taxon>Ruminococcus</taxon>
    </lineage>
</organism>
<keyword evidence="10" id="KW-0511">Multifunctional enzyme</keyword>
<evidence type="ECO:0000259" key="13">
    <source>
        <dbReference type="PROSITE" id="PS51066"/>
    </source>
</evidence>
<dbReference type="SUPFAM" id="SSF46946">
    <property type="entry name" value="S13-like H2TH domain"/>
    <property type="match status" value="1"/>
</dbReference>
<dbReference type="SMART" id="SM01232">
    <property type="entry name" value="H2TH"/>
    <property type="match status" value="1"/>
</dbReference>
<evidence type="ECO:0000256" key="1">
    <source>
        <dbReference type="ARBA" id="ARBA00009409"/>
    </source>
</evidence>
<evidence type="ECO:0000313" key="15">
    <source>
        <dbReference type="Proteomes" id="UP001060164"/>
    </source>
</evidence>
<dbReference type="SUPFAM" id="SSF81624">
    <property type="entry name" value="N-terminal domain of MutM-like DNA repair proteins"/>
    <property type="match status" value="1"/>
</dbReference>
<keyword evidence="11" id="KW-0326">Glycosidase</keyword>
<dbReference type="InterPro" id="IPR035937">
    <property type="entry name" value="FPG_N"/>
</dbReference>
<keyword evidence="9" id="KW-0456">Lyase</keyword>
<evidence type="ECO:0000256" key="4">
    <source>
        <dbReference type="ARBA" id="ARBA00022771"/>
    </source>
</evidence>
<keyword evidence="14" id="KW-0540">Nuclease</keyword>
<dbReference type="EMBL" id="CP102290">
    <property type="protein sequence ID" value="UWP60350.1"/>
    <property type="molecule type" value="Genomic_DNA"/>
</dbReference>
<keyword evidence="14" id="KW-0255">Endonuclease</keyword>
<dbReference type="InterPro" id="IPR000214">
    <property type="entry name" value="Znf_DNA_glyclase/AP_lyase"/>
</dbReference>
<evidence type="ECO:0000256" key="2">
    <source>
        <dbReference type="ARBA" id="ARBA00022723"/>
    </source>
</evidence>
<feature type="domain" description="FPG-type" evidence="13">
    <location>
        <begin position="227"/>
        <end position="273"/>
    </location>
</feature>
<evidence type="ECO:0000256" key="5">
    <source>
        <dbReference type="ARBA" id="ARBA00022801"/>
    </source>
</evidence>
<evidence type="ECO:0000256" key="9">
    <source>
        <dbReference type="ARBA" id="ARBA00023239"/>
    </source>
</evidence>
<keyword evidence="8" id="KW-0234">DNA repair</keyword>
<keyword evidence="3" id="KW-0227">DNA damage</keyword>
<evidence type="ECO:0000256" key="3">
    <source>
        <dbReference type="ARBA" id="ARBA00022763"/>
    </source>
</evidence>
<evidence type="ECO:0000313" key="14">
    <source>
        <dbReference type="EMBL" id="UWP60350.1"/>
    </source>
</evidence>
<dbReference type="Gene3D" id="3.20.190.10">
    <property type="entry name" value="MutM-like, N-terminal"/>
    <property type="match status" value="1"/>
</dbReference>
<dbReference type="Gene3D" id="1.10.8.50">
    <property type="match status" value="1"/>
</dbReference>
<proteinExistence type="inferred from homology"/>
<dbReference type="PANTHER" id="PTHR22993:SF9">
    <property type="entry name" value="FORMAMIDOPYRIMIDINE-DNA GLYCOSYLASE"/>
    <property type="match status" value="1"/>
</dbReference>
<keyword evidence="15" id="KW-1185">Reference proteome</keyword>
<dbReference type="PANTHER" id="PTHR22993">
    <property type="entry name" value="FORMAMIDOPYRIMIDINE-DNA GLYCOSYLASE"/>
    <property type="match status" value="1"/>
</dbReference>
<keyword evidence="2" id="KW-0479">Metal-binding</keyword>
<evidence type="ECO:0000256" key="12">
    <source>
        <dbReference type="PROSITE-ProRule" id="PRU00391"/>
    </source>
</evidence>
<dbReference type="SUPFAM" id="SSF57716">
    <property type="entry name" value="Glucocorticoid receptor-like (DNA-binding domain)"/>
    <property type="match status" value="1"/>
</dbReference>
<dbReference type="Proteomes" id="UP001060164">
    <property type="component" value="Chromosome"/>
</dbReference>
<dbReference type="InterPro" id="IPR010979">
    <property type="entry name" value="Ribosomal_uS13-like_H2TH"/>
</dbReference>
<protein>
    <submittedName>
        <fullName evidence="14">Endonuclease VIII</fullName>
    </submittedName>
</protein>
<gene>
    <name evidence="14" type="ORF">NQ502_04655</name>
</gene>
<accession>A0ABY5VKC0</accession>
<keyword evidence="6" id="KW-0862">Zinc</keyword>
<evidence type="ECO:0000256" key="11">
    <source>
        <dbReference type="ARBA" id="ARBA00023295"/>
    </source>
</evidence>
<dbReference type="RefSeq" id="WP_028529672.1">
    <property type="nucleotide sequence ID" value="NZ_CABLBR010000030.1"/>
</dbReference>
<evidence type="ECO:0000256" key="7">
    <source>
        <dbReference type="ARBA" id="ARBA00023125"/>
    </source>
</evidence>
<dbReference type="InterPro" id="IPR015886">
    <property type="entry name" value="H2TH_FPG"/>
</dbReference>
<keyword evidence="7" id="KW-0238">DNA-binding</keyword>
<evidence type="ECO:0000256" key="10">
    <source>
        <dbReference type="ARBA" id="ARBA00023268"/>
    </source>
</evidence>